<dbReference type="AlphaFoldDB" id="A0A6I4VP46"/>
<evidence type="ECO:0000259" key="3">
    <source>
        <dbReference type="Pfam" id="PF09186"/>
    </source>
</evidence>
<gene>
    <name evidence="4" type="ORF">GSM42_03670</name>
</gene>
<dbReference type="InterPro" id="IPR020568">
    <property type="entry name" value="Ribosomal_Su5_D2-typ_SF"/>
</dbReference>
<dbReference type="InterPro" id="IPR001498">
    <property type="entry name" value="Impact_N"/>
</dbReference>
<evidence type="ECO:0000256" key="1">
    <source>
        <dbReference type="ARBA" id="ARBA00007665"/>
    </source>
</evidence>
<comment type="similarity">
    <text evidence="1">Belongs to the IMPACT family.</text>
</comment>
<accession>A0A6I4VP46</accession>
<dbReference type="Gene3D" id="3.30.70.240">
    <property type="match status" value="1"/>
</dbReference>
<dbReference type="Pfam" id="PF01205">
    <property type="entry name" value="Impact_N"/>
    <property type="match status" value="1"/>
</dbReference>
<feature type="domain" description="UPF0029" evidence="3">
    <location>
        <begin position="135"/>
        <end position="190"/>
    </location>
</feature>
<dbReference type="RefSeq" id="WP_160800150.1">
    <property type="nucleotide sequence ID" value="NZ_WUUL01000002.1"/>
</dbReference>
<dbReference type="PANTHER" id="PTHR16301:SF20">
    <property type="entry name" value="IMPACT FAMILY MEMBER YIGZ"/>
    <property type="match status" value="1"/>
</dbReference>
<evidence type="ECO:0000259" key="2">
    <source>
        <dbReference type="Pfam" id="PF01205"/>
    </source>
</evidence>
<evidence type="ECO:0000313" key="5">
    <source>
        <dbReference type="Proteomes" id="UP000430692"/>
    </source>
</evidence>
<sequence length="204" mass="22845">MSKTIGICGKTEIVIQKSRFICQAKRVETEEEATQFLVDVRKEHWNATHNCYAYVITSQIQKSSDDGEPAGTAGRPILEMIHTKELTHTAIIITRYYGGIKLGTGGLVRAYSQGASAAIEAAGTAERLLYQQLVLSFDYTFLGRIEHELRSTPLILDQPKYGENITWSIWIPLTEVEQYTSALADWTGGQIHILQGNKEEKIIK</sequence>
<organism evidence="4 5">
    <name type="scientific">Shimazuella alba</name>
    <dbReference type="NCBI Taxonomy" id="2690964"/>
    <lineage>
        <taxon>Bacteria</taxon>
        <taxon>Bacillati</taxon>
        <taxon>Bacillota</taxon>
        <taxon>Bacilli</taxon>
        <taxon>Bacillales</taxon>
        <taxon>Thermoactinomycetaceae</taxon>
        <taxon>Shimazuella</taxon>
    </lineage>
</organism>
<feature type="domain" description="Impact N-terminal" evidence="2">
    <location>
        <begin position="16"/>
        <end position="119"/>
    </location>
</feature>
<dbReference type="SUPFAM" id="SSF54980">
    <property type="entry name" value="EF-G C-terminal domain-like"/>
    <property type="match status" value="1"/>
</dbReference>
<dbReference type="PANTHER" id="PTHR16301">
    <property type="entry name" value="IMPACT-RELATED"/>
    <property type="match status" value="1"/>
</dbReference>
<dbReference type="InterPro" id="IPR015269">
    <property type="entry name" value="UPF0029_Impact_C"/>
</dbReference>
<dbReference type="NCBIfam" id="TIGR00257">
    <property type="entry name" value="IMPACT_YIGZ"/>
    <property type="match status" value="1"/>
</dbReference>
<dbReference type="InterPro" id="IPR023582">
    <property type="entry name" value="Impact"/>
</dbReference>
<dbReference type="Proteomes" id="UP000430692">
    <property type="component" value="Unassembled WGS sequence"/>
</dbReference>
<reference evidence="4 5" key="1">
    <citation type="submission" date="2019-12" db="EMBL/GenBank/DDBJ databases">
        <title>Whole-genome analyses of novel actinobacteria.</title>
        <authorList>
            <person name="Sahin N."/>
            <person name="Saygin H."/>
        </authorList>
    </citation>
    <scope>NUCLEOTIDE SEQUENCE [LARGE SCALE GENOMIC DNA]</scope>
    <source>
        <strain evidence="4 5">KC615</strain>
    </source>
</reference>
<evidence type="ECO:0000313" key="4">
    <source>
        <dbReference type="EMBL" id="MXQ52843.1"/>
    </source>
</evidence>
<keyword evidence="5" id="KW-1185">Reference proteome</keyword>
<dbReference type="EMBL" id="WUUL01000002">
    <property type="protein sequence ID" value="MXQ52843.1"/>
    <property type="molecule type" value="Genomic_DNA"/>
</dbReference>
<dbReference type="SUPFAM" id="SSF54211">
    <property type="entry name" value="Ribosomal protein S5 domain 2-like"/>
    <property type="match status" value="1"/>
</dbReference>
<name>A0A6I4VP46_9BACL</name>
<dbReference type="Pfam" id="PF09186">
    <property type="entry name" value="DUF1949"/>
    <property type="match status" value="1"/>
</dbReference>
<protein>
    <submittedName>
        <fullName evidence="4">YigZ family protein</fullName>
    </submittedName>
</protein>
<dbReference type="InterPro" id="IPR020569">
    <property type="entry name" value="UPF0029_Impact_CS"/>
</dbReference>
<dbReference type="InterPro" id="IPR036956">
    <property type="entry name" value="Impact_N_sf"/>
</dbReference>
<proteinExistence type="inferred from homology"/>
<dbReference type="InterPro" id="IPR035647">
    <property type="entry name" value="EFG_III/V"/>
</dbReference>
<dbReference type="GO" id="GO:0006446">
    <property type="term" value="P:regulation of translational initiation"/>
    <property type="evidence" value="ECO:0007669"/>
    <property type="project" value="TreeGrafter"/>
</dbReference>
<dbReference type="Gene3D" id="3.30.230.30">
    <property type="entry name" value="Impact, N-terminal domain"/>
    <property type="match status" value="1"/>
</dbReference>
<dbReference type="InterPro" id="IPR015796">
    <property type="entry name" value="Impact_YigZ-like"/>
</dbReference>
<dbReference type="PROSITE" id="PS00910">
    <property type="entry name" value="UPF0029"/>
    <property type="match status" value="1"/>
</dbReference>
<comment type="caution">
    <text evidence="4">The sequence shown here is derived from an EMBL/GenBank/DDBJ whole genome shotgun (WGS) entry which is preliminary data.</text>
</comment>
<dbReference type="GO" id="GO:0005737">
    <property type="term" value="C:cytoplasm"/>
    <property type="evidence" value="ECO:0007669"/>
    <property type="project" value="TreeGrafter"/>
</dbReference>